<proteinExistence type="predicted"/>
<sequence>MCNIKITKFEFPDELVRGSKVGKVFVGVGESETYLNQMQAVHVSFQYVVVAFRDDVHDDDDDEHRMMSLDGRVGESSFQVPSPSHGTSV</sequence>
<feature type="compositionally biased region" description="Polar residues" evidence="1">
    <location>
        <begin position="76"/>
        <end position="89"/>
    </location>
</feature>
<dbReference type="EMBL" id="JAYMYQ010000003">
    <property type="protein sequence ID" value="KAK7345271.1"/>
    <property type="molecule type" value="Genomic_DNA"/>
</dbReference>
<accession>A0AAN9LZY2</accession>
<evidence type="ECO:0000313" key="3">
    <source>
        <dbReference type="Proteomes" id="UP001367508"/>
    </source>
</evidence>
<evidence type="ECO:0000256" key="1">
    <source>
        <dbReference type="SAM" id="MobiDB-lite"/>
    </source>
</evidence>
<dbReference type="Proteomes" id="UP001367508">
    <property type="component" value="Unassembled WGS sequence"/>
</dbReference>
<feature type="region of interest" description="Disordered" evidence="1">
    <location>
        <begin position="61"/>
        <end position="89"/>
    </location>
</feature>
<name>A0AAN9LZY2_CANGL</name>
<dbReference type="AlphaFoldDB" id="A0AAN9LZY2"/>
<reference evidence="2 3" key="1">
    <citation type="submission" date="2024-01" db="EMBL/GenBank/DDBJ databases">
        <title>The genomes of 5 underutilized Papilionoideae crops provide insights into root nodulation and disease resistanc.</title>
        <authorList>
            <person name="Jiang F."/>
        </authorList>
    </citation>
    <scope>NUCLEOTIDE SEQUENCE [LARGE SCALE GENOMIC DNA]</scope>
    <source>
        <strain evidence="2">LVBAO_FW01</strain>
        <tissue evidence="2">Leaves</tissue>
    </source>
</reference>
<evidence type="ECO:0000313" key="2">
    <source>
        <dbReference type="EMBL" id="KAK7345271.1"/>
    </source>
</evidence>
<protein>
    <submittedName>
        <fullName evidence="2">Uncharacterized protein</fullName>
    </submittedName>
</protein>
<comment type="caution">
    <text evidence="2">The sequence shown here is derived from an EMBL/GenBank/DDBJ whole genome shotgun (WGS) entry which is preliminary data.</text>
</comment>
<organism evidence="2 3">
    <name type="scientific">Canavalia gladiata</name>
    <name type="common">Sword bean</name>
    <name type="synonym">Dolichos gladiatus</name>
    <dbReference type="NCBI Taxonomy" id="3824"/>
    <lineage>
        <taxon>Eukaryota</taxon>
        <taxon>Viridiplantae</taxon>
        <taxon>Streptophyta</taxon>
        <taxon>Embryophyta</taxon>
        <taxon>Tracheophyta</taxon>
        <taxon>Spermatophyta</taxon>
        <taxon>Magnoliopsida</taxon>
        <taxon>eudicotyledons</taxon>
        <taxon>Gunneridae</taxon>
        <taxon>Pentapetalae</taxon>
        <taxon>rosids</taxon>
        <taxon>fabids</taxon>
        <taxon>Fabales</taxon>
        <taxon>Fabaceae</taxon>
        <taxon>Papilionoideae</taxon>
        <taxon>50 kb inversion clade</taxon>
        <taxon>NPAAA clade</taxon>
        <taxon>indigoferoid/millettioid clade</taxon>
        <taxon>Phaseoleae</taxon>
        <taxon>Canavalia</taxon>
    </lineage>
</organism>
<keyword evidence="3" id="KW-1185">Reference proteome</keyword>
<gene>
    <name evidence="2" type="ORF">VNO77_15869</name>
</gene>